<reference evidence="6" key="1">
    <citation type="submission" date="2020-01" db="EMBL/GenBank/DDBJ databases">
        <authorList>
            <consortium name="DOE Joint Genome Institute"/>
            <person name="Haridas S."/>
            <person name="Albert R."/>
            <person name="Binder M."/>
            <person name="Bloem J."/>
            <person name="Labutti K."/>
            <person name="Salamov A."/>
            <person name="Andreopoulos B."/>
            <person name="Baker S.E."/>
            <person name="Barry K."/>
            <person name="Bills G."/>
            <person name="Bluhm B.H."/>
            <person name="Cannon C."/>
            <person name="Castanera R."/>
            <person name="Culley D.E."/>
            <person name="Daum C."/>
            <person name="Ezra D."/>
            <person name="Gonzalez J.B."/>
            <person name="Henrissat B."/>
            <person name="Kuo A."/>
            <person name="Liang C."/>
            <person name="Lipzen A."/>
            <person name="Lutzoni F."/>
            <person name="Magnuson J."/>
            <person name="Mondo S."/>
            <person name="Nolan M."/>
            <person name="Ohm R."/>
            <person name="Pangilinan J."/>
            <person name="Park H.-J."/>
            <person name="Ramirez L."/>
            <person name="Alfaro M."/>
            <person name="Sun H."/>
            <person name="Tritt A."/>
            <person name="Yoshinaga Y."/>
            <person name="Zwiers L.-H."/>
            <person name="Turgeon B.G."/>
            <person name="Goodwin S.B."/>
            <person name="Spatafora J.W."/>
            <person name="Crous P.W."/>
            <person name="Grigoriev I.V."/>
        </authorList>
    </citation>
    <scope>NUCLEOTIDE SEQUENCE</scope>
    <source>
        <strain evidence="6">CBS 342.82</strain>
    </source>
</reference>
<keyword evidence="5" id="KW-1185">Reference proteome</keyword>
<organism evidence="6">
    <name type="scientific">Dissoconium aciculare CBS 342.82</name>
    <dbReference type="NCBI Taxonomy" id="1314786"/>
    <lineage>
        <taxon>Eukaryota</taxon>
        <taxon>Fungi</taxon>
        <taxon>Dikarya</taxon>
        <taxon>Ascomycota</taxon>
        <taxon>Pezizomycotina</taxon>
        <taxon>Dothideomycetes</taxon>
        <taxon>Dothideomycetidae</taxon>
        <taxon>Mycosphaerellales</taxon>
        <taxon>Dissoconiaceae</taxon>
        <taxon>Dissoconium</taxon>
    </lineage>
</organism>
<keyword evidence="3" id="KW-0862">Zinc</keyword>
<name>A0A6J3LRJ2_9PEZI</name>
<dbReference type="Pfam" id="PF13695">
    <property type="entry name" value="Zn_ribbon_3CxxC"/>
    <property type="match status" value="1"/>
</dbReference>
<dbReference type="InterPro" id="IPR027377">
    <property type="entry name" value="ZAR1/RTP1-5-like_Znf-3CxxC"/>
</dbReference>
<evidence type="ECO:0000256" key="2">
    <source>
        <dbReference type="ARBA" id="ARBA00022771"/>
    </source>
</evidence>
<accession>A0A6J3LRJ2</accession>
<dbReference type="OrthoDB" id="8121437at2759"/>
<feature type="domain" description="3CxxC-type" evidence="4">
    <location>
        <begin position="70"/>
        <end position="171"/>
    </location>
</feature>
<gene>
    <name evidence="6" type="ORF">K489DRAFT_384872</name>
</gene>
<dbReference type="GeneID" id="54363758"/>
<keyword evidence="2" id="KW-0863">Zinc-finger</keyword>
<evidence type="ECO:0000313" key="5">
    <source>
        <dbReference type="Proteomes" id="UP000504637"/>
    </source>
</evidence>
<dbReference type="AlphaFoldDB" id="A0A6J3LRJ2"/>
<sequence>MALPPLAESFVGLATNAMTSNEDLVDSTEYISLFPHFHSKIQAAMLLSGIVYNWKPPSEQRLMLSYNEIPIEGLFVCTTKKCNLRRWHSCSVLMIICIYEGYYYDVAIWHQKCKICRNWGRPLPVETSYVQKVVFQLMVWNNIPVKAPPRRRSHHTTNPHLEYLCAVCLLGKRCRAAEEARRKGVTATTL</sequence>
<reference evidence="6" key="2">
    <citation type="submission" date="2020-04" db="EMBL/GenBank/DDBJ databases">
        <authorList>
            <consortium name="NCBI Genome Project"/>
        </authorList>
    </citation>
    <scope>NUCLEOTIDE SEQUENCE</scope>
    <source>
        <strain evidence="6">CBS 342.82</strain>
    </source>
</reference>
<protein>
    <recommendedName>
        <fullName evidence="4">3CxxC-type domain-containing protein</fullName>
    </recommendedName>
</protein>
<evidence type="ECO:0000256" key="1">
    <source>
        <dbReference type="ARBA" id="ARBA00022723"/>
    </source>
</evidence>
<evidence type="ECO:0000259" key="4">
    <source>
        <dbReference type="SMART" id="SM01328"/>
    </source>
</evidence>
<keyword evidence="1" id="KW-0479">Metal-binding</keyword>
<dbReference type="GO" id="GO:0008270">
    <property type="term" value="F:zinc ion binding"/>
    <property type="evidence" value="ECO:0007669"/>
    <property type="project" value="UniProtKB-KW"/>
</dbReference>
<dbReference type="Proteomes" id="UP000504637">
    <property type="component" value="Unplaced"/>
</dbReference>
<reference evidence="6" key="3">
    <citation type="submission" date="2025-08" db="UniProtKB">
        <authorList>
            <consortium name="RefSeq"/>
        </authorList>
    </citation>
    <scope>IDENTIFICATION</scope>
    <source>
        <strain evidence="6">CBS 342.82</strain>
    </source>
</reference>
<evidence type="ECO:0000313" key="6">
    <source>
        <dbReference type="RefSeq" id="XP_033455486.1"/>
    </source>
</evidence>
<dbReference type="RefSeq" id="XP_033455486.1">
    <property type="nucleotide sequence ID" value="XM_033605958.1"/>
</dbReference>
<evidence type="ECO:0000256" key="3">
    <source>
        <dbReference type="ARBA" id="ARBA00022833"/>
    </source>
</evidence>
<proteinExistence type="predicted"/>
<dbReference type="SMART" id="SM01328">
    <property type="entry name" value="zf-3CxxC"/>
    <property type="match status" value="1"/>
</dbReference>